<dbReference type="AlphaFoldDB" id="A0A0E9W277"/>
<evidence type="ECO:0000313" key="1">
    <source>
        <dbReference type="EMBL" id="JAH84411.1"/>
    </source>
</evidence>
<accession>A0A0E9W277</accession>
<dbReference type="EMBL" id="GBXM01024166">
    <property type="protein sequence ID" value="JAH84411.1"/>
    <property type="molecule type" value="Transcribed_RNA"/>
</dbReference>
<protein>
    <submittedName>
        <fullName evidence="1">Uncharacterized protein</fullName>
    </submittedName>
</protein>
<sequence length="71" mass="8141">MHLIPPTHQSCISSENVTIFCTNTFIRVICVNKEESRGPSCNFWSVLLSPDFPYHSLFYSTLKASSMHFEN</sequence>
<reference evidence="1" key="2">
    <citation type="journal article" date="2015" name="Fish Shellfish Immunol.">
        <title>Early steps in the European eel (Anguilla anguilla)-Vibrio vulnificus interaction in the gills: Role of the RtxA13 toxin.</title>
        <authorList>
            <person name="Callol A."/>
            <person name="Pajuelo D."/>
            <person name="Ebbesson L."/>
            <person name="Teles M."/>
            <person name="MacKenzie S."/>
            <person name="Amaro C."/>
        </authorList>
    </citation>
    <scope>NUCLEOTIDE SEQUENCE</scope>
</reference>
<proteinExistence type="predicted"/>
<organism evidence="1">
    <name type="scientific">Anguilla anguilla</name>
    <name type="common">European freshwater eel</name>
    <name type="synonym">Muraena anguilla</name>
    <dbReference type="NCBI Taxonomy" id="7936"/>
    <lineage>
        <taxon>Eukaryota</taxon>
        <taxon>Metazoa</taxon>
        <taxon>Chordata</taxon>
        <taxon>Craniata</taxon>
        <taxon>Vertebrata</taxon>
        <taxon>Euteleostomi</taxon>
        <taxon>Actinopterygii</taxon>
        <taxon>Neopterygii</taxon>
        <taxon>Teleostei</taxon>
        <taxon>Anguilliformes</taxon>
        <taxon>Anguillidae</taxon>
        <taxon>Anguilla</taxon>
    </lineage>
</organism>
<reference evidence="1" key="1">
    <citation type="submission" date="2014-11" db="EMBL/GenBank/DDBJ databases">
        <authorList>
            <person name="Amaro Gonzalez C."/>
        </authorList>
    </citation>
    <scope>NUCLEOTIDE SEQUENCE</scope>
</reference>
<name>A0A0E9W277_ANGAN</name>